<feature type="chain" id="PRO_5042096661" evidence="1">
    <location>
        <begin position="20"/>
        <end position="200"/>
    </location>
</feature>
<proteinExistence type="predicted"/>
<feature type="signal peptide" evidence="1">
    <location>
        <begin position="1"/>
        <end position="19"/>
    </location>
</feature>
<dbReference type="Proteomes" id="UP001281614">
    <property type="component" value="Unassembled WGS sequence"/>
</dbReference>
<keyword evidence="3" id="KW-1185">Reference proteome</keyword>
<evidence type="ECO:0000313" key="2">
    <source>
        <dbReference type="EMBL" id="KAK2773098.1"/>
    </source>
</evidence>
<keyword evidence="1" id="KW-0732">Signal</keyword>
<dbReference type="EMBL" id="VYYT01000059">
    <property type="protein sequence ID" value="KAK2773098.1"/>
    <property type="molecule type" value="Genomic_DNA"/>
</dbReference>
<evidence type="ECO:0000256" key="1">
    <source>
        <dbReference type="SAM" id="SignalP"/>
    </source>
</evidence>
<comment type="caution">
    <text evidence="2">The sequence shown here is derived from an EMBL/GenBank/DDBJ whole genome shotgun (WGS) entry which is preliminary data.</text>
</comment>
<gene>
    <name evidence="2" type="ORF">CKAH01_13642</name>
</gene>
<evidence type="ECO:0000313" key="3">
    <source>
        <dbReference type="Proteomes" id="UP001281614"/>
    </source>
</evidence>
<name>A0AAD9YNT1_COLKA</name>
<protein>
    <submittedName>
        <fullName evidence="2">Uncharacterized protein</fullName>
    </submittedName>
</protein>
<accession>A0AAD9YNT1</accession>
<organism evidence="2 3">
    <name type="scientific">Colletotrichum kahawae</name>
    <name type="common">Coffee berry disease fungus</name>
    <dbReference type="NCBI Taxonomy" id="34407"/>
    <lineage>
        <taxon>Eukaryota</taxon>
        <taxon>Fungi</taxon>
        <taxon>Dikarya</taxon>
        <taxon>Ascomycota</taxon>
        <taxon>Pezizomycotina</taxon>
        <taxon>Sordariomycetes</taxon>
        <taxon>Hypocreomycetidae</taxon>
        <taxon>Glomerellales</taxon>
        <taxon>Glomerellaceae</taxon>
        <taxon>Colletotrichum</taxon>
        <taxon>Colletotrichum gloeosporioides species complex</taxon>
    </lineage>
</organism>
<dbReference type="AlphaFoldDB" id="A0AAD9YNT1"/>
<sequence length="200" mass="21347">MKHLSILGLLCSTASVVFGSPLTPKASKCPKPEGNTDAQLIAAFKSSDKCFSYTGAGNREKSIAPCAGADGYCQKIKGMKNDTAGCELFFPEGVKLDKSLANKDEDCNECDIETLVATWATQPATAFDKRLPKDKRSAAESKWRNDAFGTNGFVTAAKLKFPRPTGLPAGASIYGAYGWNHVTFDASNQKPNIGVTVKIV</sequence>
<reference evidence="2" key="1">
    <citation type="submission" date="2023-02" db="EMBL/GenBank/DDBJ databases">
        <title>Colletotrichum kahawae CIFC_Que2 genome sequencing and assembly.</title>
        <authorList>
            <person name="Baroncelli R."/>
        </authorList>
    </citation>
    <scope>NUCLEOTIDE SEQUENCE</scope>
    <source>
        <strain evidence="2">CIFC_Que2</strain>
    </source>
</reference>